<accession>A0A1E4T025</accession>
<dbReference type="Pfam" id="PF10183">
    <property type="entry name" value="ESSS"/>
    <property type="match status" value="1"/>
</dbReference>
<dbReference type="GO" id="GO:0005743">
    <property type="term" value="C:mitochondrial inner membrane"/>
    <property type="evidence" value="ECO:0007669"/>
    <property type="project" value="UniProtKB-SubCell"/>
</dbReference>
<evidence type="ECO:0000256" key="10">
    <source>
        <dbReference type="ARBA" id="ARBA00022982"/>
    </source>
</evidence>
<dbReference type="STRING" id="983967.A0A1E4T025"/>
<evidence type="ECO:0000256" key="16">
    <source>
        <dbReference type="ARBA" id="ARBA00046528"/>
    </source>
</evidence>
<gene>
    <name evidence="17" type="ORF">CANARDRAFT_199070</name>
</gene>
<keyword evidence="13" id="KW-0472">Membrane</keyword>
<evidence type="ECO:0000256" key="6">
    <source>
        <dbReference type="ARBA" id="ARBA00022660"/>
    </source>
</evidence>
<evidence type="ECO:0000256" key="1">
    <source>
        <dbReference type="ARBA" id="ARBA00003195"/>
    </source>
</evidence>
<comment type="subcellular location">
    <subcellularLocation>
        <location evidence="2">Mitochondrion inner membrane</location>
        <topology evidence="2">Single-pass membrane protein</topology>
    </subcellularLocation>
</comment>
<keyword evidence="12" id="KW-0496">Mitochondrion</keyword>
<dbReference type="Proteomes" id="UP000094801">
    <property type="component" value="Unassembled WGS sequence"/>
</dbReference>
<evidence type="ECO:0000256" key="14">
    <source>
        <dbReference type="ARBA" id="ARBA00030753"/>
    </source>
</evidence>
<keyword evidence="8" id="KW-0999">Mitochondrion inner membrane</keyword>
<name>A0A1E4T025_9ASCO</name>
<comment type="function">
    <text evidence="1">Accessory subunit of the mitochondrial membrane respiratory chain NADH dehydrogenase (Complex I), that is believed not to be involved in catalysis. Complex I functions in the transfer of electrons from NADH to the respiratory chain. The immediate electron acceptor for the enzyme is believed to be ubiquinone.</text>
</comment>
<dbReference type="EMBL" id="KV453853">
    <property type="protein sequence ID" value="ODV85116.1"/>
    <property type="molecule type" value="Genomic_DNA"/>
</dbReference>
<keyword evidence="6" id="KW-0679">Respiratory chain</keyword>
<evidence type="ECO:0000256" key="12">
    <source>
        <dbReference type="ARBA" id="ARBA00023128"/>
    </source>
</evidence>
<comment type="similarity">
    <text evidence="3">Belongs to the complex I NDUFB11 subunit family.</text>
</comment>
<evidence type="ECO:0000256" key="13">
    <source>
        <dbReference type="ARBA" id="ARBA00023136"/>
    </source>
</evidence>
<evidence type="ECO:0000256" key="11">
    <source>
        <dbReference type="ARBA" id="ARBA00022989"/>
    </source>
</evidence>
<evidence type="ECO:0000256" key="9">
    <source>
        <dbReference type="ARBA" id="ARBA00022946"/>
    </source>
</evidence>
<proteinExistence type="inferred from homology"/>
<keyword evidence="11" id="KW-1133">Transmembrane helix</keyword>
<evidence type="ECO:0000256" key="7">
    <source>
        <dbReference type="ARBA" id="ARBA00022692"/>
    </source>
</evidence>
<evidence type="ECO:0000256" key="8">
    <source>
        <dbReference type="ARBA" id="ARBA00022792"/>
    </source>
</evidence>
<evidence type="ECO:0000256" key="3">
    <source>
        <dbReference type="ARBA" id="ARBA00008915"/>
    </source>
</evidence>
<keyword evidence="10" id="KW-0249">Electron transport</keyword>
<dbReference type="InterPro" id="IPR019329">
    <property type="entry name" value="NADH_UbQ_OxRdtase_ESSS_su"/>
</dbReference>
<evidence type="ECO:0000313" key="18">
    <source>
        <dbReference type="Proteomes" id="UP000094801"/>
    </source>
</evidence>
<reference evidence="18" key="1">
    <citation type="submission" date="2016-04" db="EMBL/GenBank/DDBJ databases">
        <title>Comparative genomics of biotechnologically important yeasts.</title>
        <authorList>
            <consortium name="DOE Joint Genome Institute"/>
            <person name="Riley R."/>
            <person name="Haridas S."/>
            <person name="Wolfe K.H."/>
            <person name="Lopes M.R."/>
            <person name="Hittinger C.T."/>
            <person name="Goker M."/>
            <person name="Salamov A."/>
            <person name="Wisecaver J."/>
            <person name="Long T.M."/>
            <person name="Aerts A.L."/>
            <person name="Barry K."/>
            <person name="Choi C."/>
            <person name="Clum A."/>
            <person name="Coughlan A.Y."/>
            <person name="Deshpande S."/>
            <person name="Douglass A.P."/>
            <person name="Hanson S.J."/>
            <person name="Klenk H.-P."/>
            <person name="Labutti K."/>
            <person name="Lapidus A."/>
            <person name="Lindquist E."/>
            <person name="Lipzen A."/>
            <person name="Meier-Kolthoff J.P."/>
            <person name="Ohm R.A."/>
            <person name="Otillar R.P."/>
            <person name="Pangilinan J."/>
            <person name="Peng Y."/>
            <person name="Rokas A."/>
            <person name="Rosa C.A."/>
            <person name="Scheuner C."/>
            <person name="Sibirny A.A."/>
            <person name="Slot J.C."/>
            <person name="Stielow J.B."/>
            <person name="Sun H."/>
            <person name="Kurtzman C.P."/>
            <person name="Blackwell M."/>
            <person name="Grigoriev I.V."/>
            <person name="Jeffries T.W."/>
        </authorList>
    </citation>
    <scope>NUCLEOTIDE SEQUENCE [LARGE SCALE GENOMIC DNA]</scope>
    <source>
        <strain evidence="18">NRRL YB-2248</strain>
    </source>
</reference>
<keyword evidence="9" id="KW-0809">Transit peptide</keyword>
<dbReference type="AlphaFoldDB" id="A0A1E4T025"/>
<organism evidence="17 18">
    <name type="scientific">[Candida] arabinofermentans NRRL YB-2248</name>
    <dbReference type="NCBI Taxonomy" id="983967"/>
    <lineage>
        <taxon>Eukaryota</taxon>
        <taxon>Fungi</taxon>
        <taxon>Dikarya</taxon>
        <taxon>Ascomycota</taxon>
        <taxon>Saccharomycotina</taxon>
        <taxon>Pichiomycetes</taxon>
        <taxon>Pichiales</taxon>
        <taxon>Pichiaceae</taxon>
        <taxon>Ogataea</taxon>
        <taxon>Ogataea/Candida clade</taxon>
    </lineage>
</organism>
<comment type="subunit">
    <text evidence="16">Complex I is composed of 45 different subunits. Interacts with BCAP31.</text>
</comment>
<evidence type="ECO:0000313" key="17">
    <source>
        <dbReference type="EMBL" id="ODV85116.1"/>
    </source>
</evidence>
<sequence>MRSFHNSPITKTIDIPAEQKCREILDQLPDIDHLFENEDGTKRVPSEEELKKIAFLNTYAGKRTLSLIELLFKFPKEYEDLYLENDTDLNRLKASSGLIIDKVPYEDTSTGEIKWQVIREGDEKEGWENIVHFTFIPACVLLVVALIWREDMDVTEWAKRELLFRVKEKAVEEGDTEALEAFDKYGGNPEAYDFKLAEFGKNDDVIVERILRGDYDRLARLKVNQNSIKSAVEPST</sequence>
<evidence type="ECO:0000256" key="2">
    <source>
        <dbReference type="ARBA" id="ARBA00004434"/>
    </source>
</evidence>
<evidence type="ECO:0000256" key="5">
    <source>
        <dbReference type="ARBA" id="ARBA00022448"/>
    </source>
</evidence>
<keyword evidence="5" id="KW-0813">Transport</keyword>
<evidence type="ECO:0000256" key="4">
    <source>
        <dbReference type="ARBA" id="ARBA00018632"/>
    </source>
</evidence>
<protein>
    <recommendedName>
        <fullName evidence="4">NADH dehydrogenase [ubiquinone] 1 beta subcomplex subunit 11, mitochondrial</fullName>
    </recommendedName>
    <alternativeName>
        <fullName evidence="15">Complex I-ESSS</fullName>
    </alternativeName>
    <alternativeName>
        <fullName evidence="14">NADH-ubiquinone oxidoreductase ESSS subunit</fullName>
    </alternativeName>
</protein>
<keyword evidence="18" id="KW-1185">Reference proteome</keyword>
<evidence type="ECO:0000256" key="15">
    <source>
        <dbReference type="ARBA" id="ARBA00031387"/>
    </source>
</evidence>
<keyword evidence="7" id="KW-0812">Transmembrane</keyword>
<dbReference type="OrthoDB" id="2147978at2759"/>